<gene>
    <name evidence="1" type="ORF">RHABOEDO_000868</name>
</gene>
<reference evidence="1 2" key="1">
    <citation type="journal article" date="2022" name="bioRxiv">
        <title>Ecology and evolution of chlamydial symbionts of arthropods.</title>
        <authorList>
            <person name="Halter T."/>
            <person name="Koestlbacher S."/>
            <person name="Collingro A."/>
            <person name="Sixt B.S."/>
            <person name="Toenshoff E.R."/>
            <person name="Hendrickx F."/>
            <person name="Kostanjsek R."/>
            <person name="Horn M."/>
        </authorList>
    </citation>
    <scope>NUCLEOTIDE SEQUENCE [LARGE SCALE GENOMIC DNA]</scope>
    <source>
        <strain evidence="1">W744xW776</strain>
    </source>
</reference>
<keyword evidence="2" id="KW-1185">Reference proteome</keyword>
<dbReference type="EMBL" id="CP075587">
    <property type="protein sequence ID" value="QYF48666.1"/>
    <property type="molecule type" value="Genomic_DNA"/>
</dbReference>
<sequence>MSIPVTSNTMSNLLDNSHKITEDLQHWFESYQAPQLKLCYANISYLPKSETIQKLEENSPPKPCHAKITYHGGKYTKTFQEHINQSLKQQNPFSERKTIRNSI</sequence>
<evidence type="ECO:0000313" key="1">
    <source>
        <dbReference type="EMBL" id="QYF48666.1"/>
    </source>
</evidence>
<evidence type="ECO:0000313" key="2">
    <source>
        <dbReference type="Proteomes" id="UP000826014"/>
    </source>
</evidence>
<accession>A0ABX8V0I4</accession>
<proteinExistence type="predicted"/>
<organism evidence="1 2">
    <name type="scientific">Candidatus Rhabdochlamydia oedothoracis</name>
    <dbReference type="NCBI Taxonomy" id="2720720"/>
    <lineage>
        <taxon>Bacteria</taxon>
        <taxon>Pseudomonadati</taxon>
        <taxon>Chlamydiota</taxon>
        <taxon>Chlamydiia</taxon>
        <taxon>Parachlamydiales</taxon>
        <taxon>Candidatus Rhabdochlamydiaceae</taxon>
        <taxon>Candidatus Rhabdochlamydia</taxon>
    </lineage>
</organism>
<dbReference type="Proteomes" id="UP000826014">
    <property type="component" value="Chromosome"/>
</dbReference>
<protein>
    <submittedName>
        <fullName evidence="1">Uncharacterized protein</fullName>
    </submittedName>
</protein>
<name>A0ABX8V0I4_9BACT</name>